<feature type="region of interest" description="Disordered" evidence="1">
    <location>
        <begin position="1"/>
        <end position="77"/>
    </location>
</feature>
<evidence type="ECO:0000313" key="2">
    <source>
        <dbReference type="Proteomes" id="UP000189704"/>
    </source>
</evidence>
<evidence type="ECO:0000256" key="1">
    <source>
        <dbReference type="SAM" id="MobiDB-lite"/>
    </source>
</evidence>
<proteinExistence type="predicted"/>
<organism evidence="2 3">
    <name type="scientific">Carlito syrichta</name>
    <name type="common">Philippine tarsier</name>
    <name type="synonym">Tarsius syrichta</name>
    <dbReference type="NCBI Taxonomy" id="1868482"/>
    <lineage>
        <taxon>Eukaryota</taxon>
        <taxon>Metazoa</taxon>
        <taxon>Chordata</taxon>
        <taxon>Craniata</taxon>
        <taxon>Vertebrata</taxon>
        <taxon>Euteleostomi</taxon>
        <taxon>Mammalia</taxon>
        <taxon>Eutheria</taxon>
        <taxon>Euarchontoglires</taxon>
        <taxon>Primates</taxon>
        <taxon>Haplorrhini</taxon>
        <taxon>Tarsiiformes</taxon>
        <taxon>Tarsiidae</taxon>
        <taxon>Carlito</taxon>
    </lineage>
</organism>
<dbReference type="Proteomes" id="UP000189704">
    <property type="component" value="Unplaced"/>
</dbReference>
<feature type="compositionally biased region" description="Basic and acidic residues" evidence="1">
    <location>
        <begin position="1"/>
        <end position="34"/>
    </location>
</feature>
<dbReference type="GeneID" id="103257771"/>
<keyword evidence="2" id="KW-1185">Reference proteome</keyword>
<dbReference type="AlphaFoldDB" id="A0A1U7T0P3"/>
<protein>
    <submittedName>
        <fullName evidence="3">Cilia- and flagella-associated protein 44-like</fullName>
    </submittedName>
</protein>
<dbReference type="RefSeq" id="XP_008053664.2">
    <property type="nucleotide sequence ID" value="XM_008055473.2"/>
</dbReference>
<evidence type="ECO:0000313" key="3">
    <source>
        <dbReference type="RefSeq" id="XP_008053664.2"/>
    </source>
</evidence>
<reference evidence="3" key="1">
    <citation type="submission" date="2025-08" db="UniProtKB">
        <authorList>
            <consortium name="RefSeq"/>
        </authorList>
    </citation>
    <scope>IDENTIFICATION</scope>
</reference>
<name>A0A1U7T0P3_CARSF</name>
<dbReference type="KEGG" id="csyr:103257771"/>
<gene>
    <name evidence="3" type="primary">LOC103257771</name>
</gene>
<sequence>MKEPGDQDTDGDKSDRSKSDGKWSSKSESRHATDETFTEGEEDSDEELLEGSLGSSQDDNLESTRVSQETPVPSVEVAKEEVKKKIAESFFYDYTELVSMPFVTPDSRLPLDLLTLVYPL</sequence>
<feature type="compositionally biased region" description="Acidic residues" evidence="1">
    <location>
        <begin position="36"/>
        <end position="49"/>
    </location>
</feature>
<accession>A0A1U7T0P3</accession>